<organism evidence="2 3">
    <name type="scientific">Dyella acidiphila</name>
    <dbReference type="NCBI Taxonomy" id="2775866"/>
    <lineage>
        <taxon>Bacteria</taxon>
        <taxon>Pseudomonadati</taxon>
        <taxon>Pseudomonadota</taxon>
        <taxon>Gammaproteobacteria</taxon>
        <taxon>Lysobacterales</taxon>
        <taxon>Rhodanobacteraceae</taxon>
        <taxon>Dyella</taxon>
    </lineage>
</organism>
<gene>
    <name evidence="2" type="ORF">IGX34_13865</name>
</gene>
<keyword evidence="1" id="KW-0472">Membrane</keyword>
<protein>
    <recommendedName>
        <fullName evidence="4">Glycosyltransferase RgtA/B/C/D-like domain-containing protein</fullName>
    </recommendedName>
</protein>
<comment type="caution">
    <text evidence="2">The sequence shown here is derived from an EMBL/GenBank/DDBJ whole genome shotgun (WGS) entry which is preliminary data.</text>
</comment>
<dbReference type="RefSeq" id="WP_192556316.1">
    <property type="nucleotide sequence ID" value="NZ_JACZZA010000008.1"/>
</dbReference>
<evidence type="ECO:0000313" key="2">
    <source>
        <dbReference type="EMBL" id="MBE1161466.1"/>
    </source>
</evidence>
<dbReference type="Proteomes" id="UP000651010">
    <property type="component" value="Unassembled WGS sequence"/>
</dbReference>
<feature type="transmembrane region" description="Helical" evidence="1">
    <location>
        <begin position="368"/>
        <end position="390"/>
    </location>
</feature>
<accession>A0ABR9GBR5</accession>
<keyword evidence="1" id="KW-0812">Transmembrane</keyword>
<feature type="transmembrane region" description="Helical" evidence="1">
    <location>
        <begin position="427"/>
        <end position="447"/>
    </location>
</feature>
<evidence type="ECO:0000256" key="1">
    <source>
        <dbReference type="SAM" id="Phobius"/>
    </source>
</evidence>
<feature type="transmembrane region" description="Helical" evidence="1">
    <location>
        <begin position="402"/>
        <end position="421"/>
    </location>
</feature>
<feature type="transmembrane region" description="Helical" evidence="1">
    <location>
        <begin position="135"/>
        <end position="156"/>
    </location>
</feature>
<evidence type="ECO:0008006" key="4">
    <source>
        <dbReference type="Google" id="ProtNLM"/>
    </source>
</evidence>
<feature type="transmembrane region" description="Helical" evidence="1">
    <location>
        <begin position="162"/>
        <end position="178"/>
    </location>
</feature>
<name>A0ABR9GBR5_9GAMM</name>
<sequence length="463" mass="51978">MNAGASGRHSLGRLLQLLCLVLILSVGLLLRLGTAWGTQVDAPVRNDARDYVAYAWNVQTYGVYSLDASTFMDRSPAAPRPDAIRPPGYPLLLQALMPKQLSPAFIARVCYVQGWIAEATLLCSVLLAMELVGAWPGLLLGALVVLSPHQSVYVGYLLTETFYGFALMLALAAAVLALKSARGWPRWSYACACGMLFGLSCLIRPTLNQWVPVLVLLMLVWRPLRQYRREIALLAFGFVLAMSPWWIRNEITLHRLSDAEKMIDTLHDGSYPGFMYEGRRETFGYPNRFDPNTALATASWPGIYHDLASKFAKAPLAMLHWYLIGKVVYFFNWSADQGWGDIFVYPLLRSPWLWNPMFLGARAVIRAIYAPLIIGGVLGMLFAFLPRTAALFAPRQTQGIRFLALLQLFAIGVHVVGAPFSRYSVPFRPLTFLLAVFLFVWLYRYFLQVLREREAARVVTAND</sequence>
<evidence type="ECO:0000313" key="3">
    <source>
        <dbReference type="Proteomes" id="UP000651010"/>
    </source>
</evidence>
<feature type="transmembrane region" description="Helical" evidence="1">
    <location>
        <begin position="187"/>
        <end position="207"/>
    </location>
</feature>
<feature type="transmembrane region" description="Helical" evidence="1">
    <location>
        <begin position="227"/>
        <end position="247"/>
    </location>
</feature>
<reference evidence="2 3" key="1">
    <citation type="submission" date="2020-09" db="EMBL/GenBank/DDBJ databases">
        <title>Dyella sp. 7MK23 isolated from forest soil.</title>
        <authorList>
            <person name="Fu J."/>
        </authorList>
    </citation>
    <scope>NUCLEOTIDE SEQUENCE [LARGE SCALE GENOMIC DNA]</scope>
    <source>
        <strain evidence="2 3">7MK23</strain>
    </source>
</reference>
<dbReference type="EMBL" id="JACZZA010000008">
    <property type="protein sequence ID" value="MBE1161466.1"/>
    <property type="molecule type" value="Genomic_DNA"/>
</dbReference>
<keyword evidence="3" id="KW-1185">Reference proteome</keyword>
<keyword evidence="1" id="KW-1133">Transmembrane helix</keyword>
<proteinExistence type="predicted"/>